<feature type="compositionally biased region" description="Low complexity" evidence="9">
    <location>
        <begin position="500"/>
        <end position="513"/>
    </location>
</feature>
<feature type="region of interest" description="Disordered" evidence="9">
    <location>
        <begin position="472"/>
        <end position="491"/>
    </location>
</feature>
<dbReference type="GO" id="GO:0030154">
    <property type="term" value="P:cell differentiation"/>
    <property type="evidence" value="ECO:0007669"/>
    <property type="project" value="UniProtKB-KW"/>
</dbReference>
<keyword evidence="4" id="KW-0221">Differentiation</keyword>
<keyword evidence="7 8" id="KW-0694">RNA-binding</keyword>
<dbReference type="AlphaFoldDB" id="A0AAW1NAF8"/>
<dbReference type="GO" id="GO:0005737">
    <property type="term" value="C:cytoplasm"/>
    <property type="evidence" value="ECO:0007669"/>
    <property type="project" value="UniProtKB-SubCell"/>
</dbReference>
<feature type="compositionally biased region" description="Low complexity" evidence="9">
    <location>
        <begin position="7"/>
        <end position="35"/>
    </location>
</feature>
<dbReference type="SUPFAM" id="SSF54928">
    <property type="entry name" value="RNA-binding domain, RBD"/>
    <property type="match status" value="1"/>
</dbReference>
<evidence type="ECO:0000259" key="10">
    <source>
        <dbReference type="PROSITE" id="PS50102"/>
    </source>
</evidence>
<gene>
    <name evidence="11" type="ORF">QE152_g1438</name>
</gene>
<comment type="caution">
    <text evidence="11">The sequence shown here is derived from an EMBL/GenBank/DDBJ whole genome shotgun (WGS) entry which is preliminary data.</text>
</comment>
<dbReference type="SMART" id="SM00360">
    <property type="entry name" value="RRM"/>
    <property type="match status" value="1"/>
</dbReference>
<dbReference type="InterPro" id="IPR000504">
    <property type="entry name" value="RRM_dom"/>
</dbReference>
<dbReference type="PANTHER" id="PTHR11176">
    <property type="entry name" value="BOULE-RELATED"/>
    <property type="match status" value="1"/>
</dbReference>
<dbReference type="Gene3D" id="3.30.70.330">
    <property type="match status" value="1"/>
</dbReference>
<evidence type="ECO:0000256" key="4">
    <source>
        <dbReference type="ARBA" id="ARBA00022782"/>
    </source>
</evidence>
<dbReference type="Proteomes" id="UP001458880">
    <property type="component" value="Unassembled WGS sequence"/>
</dbReference>
<feature type="region of interest" description="Disordered" evidence="9">
    <location>
        <begin position="496"/>
        <end position="689"/>
    </location>
</feature>
<dbReference type="PANTHER" id="PTHR11176:SF57">
    <property type="entry name" value="PROTEIN BOULE"/>
    <property type="match status" value="1"/>
</dbReference>
<dbReference type="FunFam" id="3.30.70.330:FF:000167">
    <property type="entry name" value="protein boule-like isoform X1"/>
    <property type="match status" value="1"/>
</dbReference>
<dbReference type="InterPro" id="IPR034988">
    <property type="entry name" value="DAZ_BOULE_RRM"/>
</dbReference>
<dbReference type="InterPro" id="IPR012677">
    <property type="entry name" value="Nucleotide-bd_a/b_plait_sf"/>
</dbReference>
<feature type="region of interest" description="Disordered" evidence="9">
    <location>
        <begin position="1"/>
        <end position="54"/>
    </location>
</feature>
<dbReference type="Pfam" id="PF00076">
    <property type="entry name" value="RRM_1"/>
    <property type="match status" value="1"/>
</dbReference>
<evidence type="ECO:0000313" key="11">
    <source>
        <dbReference type="EMBL" id="KAK9754204.1"/>
    </source>
</evidence>
<dbReference type="GO" id="GO:0051321">
    <property type="term" value="P:meiotic cell cycle"/>
    <property type="evidence" value="ECO:0007669"/>
    <property type="project" value="UniProtKB-ARBA"/>
</dbReference>
<evidence type="ECO:0000256" key="7">
    <source>
        <dbReference type="ARBA" id="ARBA00022884"/>
    </source>
</evidence>
<dbReference type="GO" id="GO:0045948">
    <property type="term" value="P:positive regulation of translational initiation"/>
    <property type="evidence" value="ECO:0007669"/>
    <property type="project" value="TreeGrafter"/>
</dbReference>
<evidence type="ECO:0000256" key="8">
    <source>
        <dbReference type="PROSITE-ProRule" id="PRU00176"/>
    </source>
</evidence>
<feature type="compositionally biased region" description="Pro residues" evidence="9">
    <location>
        <begin position="264"/>
        <end position="273"/>
    </location>
</feature>
<feature type="region of interest" description="Disordered" evidence="9">
    <location>
        <begin position="296"/>
        <end position="405"/>
    </location>
</feature>
<dbReference type="PROSITE" id="PS50102">
    <property type="entry name" value="RRM"/>
    <property type="match status" value="1"/>
</dbReference>
<protein>
    <submittedName>
        <fullName evidence="11">RNA recognition motif</fullName>
    </submittedName>
</protein>
<evidence type="ECO:0000256" key="1">
    <source>
        <dbReference type="ARBA" id="ARBA00004496"/>
    </source>
</evidence>
<accession>A0AAW1NAF8</accession>
<dbReference type="InterPro" id="IPR035979">
    <property type="entry name" value="RBD_domain_sf"/>
</dbReference>
<keyword evidence="12" id="KW-1185">Reference proteome</keyword>
<evidence type="ECO:0000256" key="6">
    <source>
        <dbReference type="ARBA" id="ARBA00022871"/>
    </source>
</evidence>
<dbReference type="GO" id="GO:0008494">
    <property type="term" value="F:translation activator activity"/>
    <property type="evidence" value="ECO:0007669"/>
    <property type="project" value="TreeGrafter"/>
</dbReference>
<evidence type="ECO:0000256" key="3">
    <source>
        <dbReference type="ARBA" id="ARBA00022490"/>
    </source>
</evidence>
<keyword evidence="5" id="KW-0810">Translation regulation</keyword>
<dbReference type="GO" id="GO:0007283">
    <property type="term" value="P:spermatogenesis"/>
    <property type="evidence" value="ECO:0007669"/>
    <property type="project" value="UniProtKB-KW"/>
</dbReference>
<feature type="compositionally biased region" description="Low complexity" evidence="9">
    <location>
        <begin position="396"/>
        <end position="405"/>
    </location>
</feature>
<proteinExistence type="predicted"/>
<feature type="compositionally biased region" description="Low complexity" evidence="9">
    <location>
        <begin position="549"/>
        <end position="560"/>
    </location>
</feature>
<evidence type="ECO:0000256" key="5">
    <source>
        <dbReference type="ARBA" id="ARBA00022845"/>
    </source>
</evidence>
<feature type="region of interest" description="Disordered" evidence="9">
    <location>
        <begin position="252"/>
        <end position="276"/>
    </location>
</feature>
<feature type="domain" description="RRM" evidence="10">
    <location>
        <begin position="60"/>
        <end position="137"/>
    </location>
</feature>
<reference evidence="11 12" key="1">
    <citation type="journal article" date="2024" name="BMC Genomics">
        <title>De novo assembly and annotation of Popillia japonica's genome with initial clues to its potential as an invasive pest.</title>
        <authorList>
            <person name="Cucini C."/>
            <person name="Boschi S."/>
            <person name="Funari R."/>
            <person name="Cardaioli E."/>
            <person name="Iannotti N."/>
            <person name="Marturano G."/>
            <person name="Paoli F."/>
            <person name="Bruttini M."/>
            <person name="Carapelli A."/>
            <person name="Frati F."/>
            <person name="Nardi F."/>
        </authorList>
    </citation>
    <scope>NUCLEOTIDE SEQUENCE [LARGE SCALE GENOMIC DNA]</scope>
    <source>
        <strain evidence="11">DMR45628</strain>
    </source>
</reference>
<evidence type="ECO:0000256" key="2">
    <source>
        <dbReference type="ARBA" id="ARBA00022473"/>
    </source>
</evidence>
<keyword evidence="6" id="KW-0744">Spermatogenesis</keyword>
<organism evidence="11 12">
    <name type="scientific">Popillia japonica</name>
    <name type="common">Japanese beetle</name>
    <dbReference type="NCBI Taxonomy" id="7064"/>
    <lineage>
        <taxon>Eukaryota</taxon>
        <taxon>Metazoa</taxon>
        <taxon>Ecdysozoa</taxon>
        <taxon>Arthropoda</taxon>
        <taxon>Hexapoda</taxon>
        <taxon>Insecta</taxon>
        <taxon>Pterygota</taxon>
        <taxon>Neoptera</taxon>
        <taxon>Endopterygota</taxon>
        <taxon>Coleoptera</taxon>
        <taxon>Polyphaga</taxon>
        <taxon>Scarabaeiformia</taxon>
        <taxon>Scarabaeidae</taxon>
        <taxon>Rutelinae</taxon>
        <taxon>Popillia</taxon>
    </lineage>
</organism>
<feature type="compositionally biased region" description="Basic and acidic residues" evidence="9">
    <location>
        <begin position="679"/>
        <end position="689"/>
    </location>
</feature>
<feature type="compositionally biased region" description="Polar residues" evidence="9">
    <location>
        <begin position="576"/>
        <end position="643"/>
    </location>
</feature>
<dbReference type="CDD" id="cd12412">
    <property type="entry name" value="RRM_DAZL_BOULE"/>
    <property type="match status" value="1"/>
</dbReference>
<dbReference type="GO" id="GO:0003730">
    <property type="term" value="F:mRNA 3'-UTR binding"/>
    <property type="evidence" value="ECO:0007669"/>
    <property type="project" value="TreeGrafter"/>
</dbReference>
<name>A0AAW1NAF8_POPJA</name>
<dbReference type="EMBL" id="JASPKY010000009">
    <property type="protein sequence ID" value="KAK9754204.1"/>
    <property type="molecule type" value="Genomic_DNA"/>
</dbReference>
<feature type="compositionally biased region" description="Polar residues" evidence="9">
    <location>
        <begin position="354"/>
        <end position="370"/>
    </location>
</feature>
<dbReference type="GO" id="GO:0070935">
    <property type="term" value="P:3'-UTR-mediated mRNA stabilization"/>
    <property type="evidence" value="ECO:0007669"/>
    <property type="project" value="TreeGrafter"/>
</dbReference>
<evidence type="ECO:0000313" key="12">
    <source>
        <dbReference type="Proteomes" id="UP001458880"/>
    </source>
</evidence>
<comment type="subcellular location">
    <subcellularLocation>
        <location evidence="1">Cytoplasm</location>
    </subcellularLocation>
</comment>
<evidence type="ECO:0000256" key="9">
    <source>
        <dbReference type="SAM" id="MobiDB-lite"/>
    </source>
</evidence>
<sequence length="689" mass="75231">MSAMNQSNGKKNNSSGSSAVNTPASTPVTSVASVSNGQSATQTSPPPNNNAPKYGTLVPNRIFVGGISANTTEDELMQLFNNYGKVKAAKIIQDRAGVSKGYGFITFESEDDAKRLQREAEDIVLKERKLNIAPAIKKQPFSRTFDGSSPPAVAAGNPAQFYFQPGTIPYFQSGVAYYPPPTAASGDPNTQQPPMYQAAPSVYPTQSGPHQTATYPPVIFPAQPMYMPQQYPMPMPYEYNYYPNGAPQYMVGGQGGPQSQVPPLQRPGSPPRQPCYGQQLQYNPETSPVLQCTHVRHHGQPRDHDSLDMANGAITEDSYPPMDNGVQQEHIEQQSSTGGVNQIGDLNNDETHQPIPTQPTDTTRQSNTPVVSLLSLDQHQEKDFNSMQGGRRRKINNNTPPGINNNNNNAHNFNGYTATAPPYPAPPFYSNMLPPPNGNNLYGYPNNFNAFYSNPPNSGYGKYHGGLNNKGAHNLNGQVEHRNTWTRKRKIEKRNIETGSLSSLRTDSNSSASIVDDTNNRNDDKNLATTGVDTPPPAPYSPMTNYLPNNTSKMNNSNMTRYFPSRTLRGGHNNHRNSFVPSSMSTSPRNINKNNNRSVPTINSNEQRNSEPVSVLVGQNSSNKPSVSQFSPQVHAGANQSQHFAPPMRRGRRSMRRSGQAINEIGAGDAPLPNSDVSDACKKLDSLKL</sequence>
<keyword evidence="2" id="KW-0217">Developmental protein</keyword>
<keyword evidence="3" id="KW-0963">Cytoplasm</keyword>